<reference evidence="2" key="1">
    <citation type="submission" date="2023-01" db="EMBL/GenBank/DDBJ databases">
        <title>Colletotrichum chrysophilum M932 genome sequence.</title>
        <authorList>
            <person name="Baroncelli R."/>
        </authorList>
    </citation>
    <scope>NUCLEOTIDE SEQUENCE</scope>
    <source>
        <strain evidence="2">M932</strain>
    </source>
</reference>
<organism evidence="2 3">
    <name type="scientific">Colletotrichum chrysophilum</name>
    <dbReference type="NCBI Taxonomy" id="1836956"/>
    <lineage>
        <taxon>Eukaryota</taxon>
        <taxon>Fungi</taxon>
        <taxon>Dikarya</taxon>
        <taxon>Ascomycota</taxon>
        <taxon>Pezizomycotina</taxon>
        <taxon>Sordariomycetes</taxon>
        <taxon>Hypocreomycetidae</taxon>
        <taxon>Glomerellales</taxon>
        <taxon>Glomerellaceae</taxon>
        <taxon>Colletotrichum</taxon>
        <taxon>Colletotrichum gloeosporioides species complex</taxon>
    </lineage>
</organism>
<feature type="compositionally biased region" description="Polar residues" evidence="1">
    <location>
        <begin position="17"/>
        <end position="32"/>
    </location>
</feature>
<evidence type="ECO:0000313" key="3">
    <source>
        <dbReference type="Proteomes" id="UP001243330"/>
    </source>
</evidence>
<dbReference type="EMBL" id="JAQOWY010000807">
    <property type="protein sequence ID" value="KAK1838557.1"/>
    <property type="molecule type" value="Genomic_DNA"/>
</dbReference>
<evidence type="ECO:0000313" key="2">
    <source>
        <dbReference type="EMBL" id="KAK1838557.1"/>
    </source>
</evidence>
<accession>A0AAD8ZZM6</accession>
<keyword evidence="3" id="KW-1185">Reference proteome</keyword>
<gene>
    <name evidence="2" type="ORF">CCHR01_18820</name>
</gene>
<dbReference type="Proteomes" id="UP001243330">
    <property type="component" value="Unassembled WGS sequence"/>
</dbReference>
<protein>
    <submittedName>
        <fullName evidence="2">Uncharacterized protein</fullName>
    </submittedName>
</protein>
<sequence>MSQCGLEQVVLTHAHANAQSDNQVNLTTNHPQPRSMHLRCHSGALTARNDDVRAAYLHKSTIQGAALVDIAASLQTP</sequence>
<evidence type="ECO:0000256" key="1">
    <source>
        <dbReference type="SAM" id="MobiDB-lite"/>
    </source>
</evidence>
<proteinExistence type="predicted"/>
<comment type="caution">
    <text evidence="2">The sequence shown here is derived from an EMBL/GenBank/DDBJ whole genome shotgun (WGS) entry which is preliminary data.</text>
</comment>
<name>A0AAD8ZZM6_9PEZI</name>
<dbReference type="AlphaFoldDB" id="A0AAD8ZZM6"/>
<feature type="region of interest" description="Disordered" evidence="1">
    <location>
        <begin position="16"/>
        <end position="35"/>
    </location>
</feature>